<protein>
    <submittedName>
        <fullName evidence="1">Uncharacterized protein</fullName>
    </submittedName>
</protein>
<organism evidence="1">
    <name type="scientific">marine sediment metagenome</name>
    <dbReference type="NCBI Taxonomy" id="412755"/>
    <lineage>
        <taxon>unclassified sequences</taxon>
        <taxon>metagenomes</taxon>
        <taxon>ecological metagenomes</taxon>
    </lineage>
</organism>
<gene>
    <name evidence="1" type="ORF">LCGC14_0763200</name>
</gene>
<reference evidence="1" key="1">
    <citation type="journal article" date="2015" name="Nature">
        <title>Complex archaea that bridge the gap between prokaryotes and eukaryotes.</title>
        <authorList>
            <person name="Spang A."/>
            <person name="Saw J.H."/>
            <person name="Jorgensen S.L."/>
            <person name="Zaremba-Niedzwiedzka K."/>
            <person name="Martijn J."/>
            <person name="Lind A.E."/>
            <person name="van Eijk R."/>
            <person name="Schleper C."/>
            <person name="Guy L."/>
            <person name="Ettema T.J."/>
        </authorList>
    </citation>
    <scope>NUCLEOTIDE SEQUENCE</scope>
</reference>
<dbReference type="EMBL" id="LAZR01001892">
    <property type="protein sequence ID" value="KKN37477.1"/>
    <property type="molecule type" value="Genomic_DNA"/>
</dbReference>
<accession>A0A0F9QKD4</accession>
<evidence type="ECO:0000313" key="1">
    <source>
        <dbReference type="EMBL" id="KKN37477.1"/>
    </source>
</evidence>
<comment type="caution">
    <text evidence="1">The sequence shown here is derived from an EMBL/GenBank/DDBJ whole genome shotgun (WGS) entry which is preliminary data.</text>
</comment>
<dbReference type="AlphaFoldDB" id="A0A0F9QKD4"/>
<name>A0A0F9QKD4_9ZZZZ</name>
<proteinExistence type="predicted"/>
<sequence>MPTMLYSEALKTVAARKPAFARHLLEDAANALLNGEVDEARALLRAHVNATIGFEGLARLTGKNPKSLMRMLGPNGSPTAVHLIGIISHLAHSQGVHFKVQLEPQAETVVPA</sequence>